<organism evidence="1 2">
    <name type="scientific">Actinoplanes sandaracinus</name>
    <dbReference type="NCBI Taxonomy" id="3045177"/>
    <lineage>
        <taxon>Bacteria</taxon>
        <taxon>Bacillati</taxon>
        <taxon>Actinomycetota</taxon>
        <taxon>Actinomycetes</taxon>
        <taxon>Micromonosporales</taxon>
        <taxon>Micromonosporaceae</taxon>
        <taxon>Actinoplanes</taxon>
    </lineage>
</organism>
<dbReference type="Proteomes" id="UP001241758">
    <property type="component" value="Unassembled WGS sequence"/>
</dbReference>
<name>A0ABT6X1R4_9ACTN</name>
<sequence>MTISKAVVIAVLRERGQHVRAEFVDRELPERIDTLRHGGLLAMLHLDLAELADPE</sequence>
<accession>A0ABT6X1R4</accession>
<evidence type="ECO:0000313" key="1">
    <source>
        <dbReference type="EMBL" id="MDI6105844.1"/>
    </source>
</evidence>
<keyword evidence="2" id="KW-1185">Reference proteome</keyword>
<dbReference type="EMBL" id="JASCTH010000058">
    <property type="protein sequence ID" value="MDI6105844.1"/>
    <property type="molecule type" value="Genomic_DNA"/>
</dbReference>
<protein>
    <submittedName>
        <fullName evidence="1">Uncharacterized protein</fullName>
    </submittedName>
</protein>
<reference evidence="1 2" key="1">
    <citation type="submission" date="2023-05" db="EMBL/GenBank/DDBJ databases">
        <title>Actinoplanes sp. NEAU-A12 genome sequencing.</title>
        <authorList>
            <person name="Wang Z.-S."/>
        </authorList>
    </citation>
    <scope>NUCLEOTIDE SEQUENCE [LARGE SCALE GENOMIC DNA]</scope>
    <source>
        <strain evidence="1 2">NEAU-A12</strain>
    </source>
</reference>
<dbReference type="RefSeq" id="WP_282767309.1">
    <property type="nucleotide sequence ID" value="NZ_JASCTH010000058.1"/>
</dbReference>
<comment type="caution">
    <text evidence="1">The sequence shown here is derived from an EMBL/GenBank/DDBJ whole genome shotgun (WGS) entry which is preliminary data.</text>
</comment>
<evidence type="ECO:0000313" key="2">
    <source>
        <dbReference type="Proteomes" id="UP001241758"/>
    </source>
</evidence>
<gene>
    <name evidence="1" type="ORF">QLQ12_45465</name>
</gene>
<proteinExistence type="predicted"/>